<protein>
    <submittedName>
        <fullName evidence="1">Uncharacterized protein</fullName>
    </submittedName>
</protein>
<evidence type="ECO:0000313" key="2">
    <source>
        <dbReference type="Proteomes" id="UP001515480"/>
    </source>
</evidence>
<accession>A0AB34IWL9</accession>
<gene>
    <name evidence="1" type="ORF">AB1Y20_004512</name>
</gene>
<sequence>MPSESSGDIRERGTFADAPYMTRYYDLKFICKGSEQQFVTSMPTDRILRSEDGDSLWREGVFVAGRAPEHLPPVAVAALRECFHEMSDTGDFVIRGKGAANVCVDFVVTGVKCDLNTKVAMPHSTSSSDVHDAVRAHNVRHKVCAIFQNFIYPIAFRWYLPFLEPLKRFFQGQQVRMWAGGLVTGCTVGNLFWPKQHRDDDAGFTILVPIDYGSGVAAGGDFAFSDCGYIFGCCSGDVIIFNPSYYHGTTEFKLDGESHTRKLNFAK</sequence>
<dbReference type="EMBL" id="JBGBPQ010000016">
    <property type="protein sequence ID" value="KAL1508402.1"/>
    <property type="molecule type" value="Genomic_DNA"/>
</dbReference>
<evidence type="ECO:0000313" key="1">
    <source>
        <dbReference type="EMBL" id="KAL1508402.1"/>
    </source>
</evidence>
<proteinExistence type="predicted"/>
<comment type="caution">
    <text evidence="1">The sequence shown here is derived from an EMBL/GenBank/DDBJ whole genome shotgun (WGS) entry which is preliminary data.</text>
</comment>
<organism evidence="1 2">
    <name type="scientific">Prymnesium parvum</name>
    <name type="common">Toxic golden alga</name>
    <dbReference type="NCBI Taxonomy" id="97485"/>
    <lineage>
        <taxon>Eukaryota</taxon>
        <taxon>Haptista</taxon>
        <taxon>Haptophyta</taxon>
        <taxon>Prymnesiophyceae</taxon>
        <taxon>Prymnesiales</taxon>
        <taxon>Prymnesiaceae</taxon>
        <taxon>Prymnesium</taxon>
    </lineage>
</organism>
<name>A0AB34IWL9_PRYPA</name>
<dbReference type="Proteomes" id="UP001515480">
    <property type="component" value="Unassembled WGS sequence"/>
</dbReference>
<reference evidence="1 2" key="1">
    <citation type="journal article" date="2024" name="Science">
        <title>Giant polyketide synthase enzymes in the biosynthesis of giant marine polyether toxins.</title>
        <authorList>
            <person name="Fallon T.R."/>
            <person name="Shende V.V."/>
            <person name="Wierzbicki I.H."/>
            <person name="Pendleton A.L."/>
            <person name="Watervoot N.F."/>
            <person name="Auber R.P."/>
            <person name="Gonzalez D.J."/>
            <person name="Wisecaver J.H."/>
            <person name="Moore B.S."/>
        </authorList>
    </citation>
    <scope>NUCLEOTIDE SEQUENCE [LARGE SCALE GENOMIC DNA]</scope>
    <source>
        <strain evidence="1 2">12B1</strain>
    </source>
</reference>
<dbReference type="AlphaFoldDB" id="A0AB34IWL9"/>
<keyword evidence="2" id="KW-1185">Reference proteome</keyword>